<name>A0AA38LMH5_TAXCH</name>
<protein>
    <submittedName>
        <fullName evidence="1">Uncharacterized protein</fullName>
    </submittedName>
</protein>
<evidence type="ECO:0000313" key="1">
    <source>
        <dbReference type="EMBL" id="KAH9329136.1"/>
    </source>
</evidence>
<proteinExistence type="predicted"/>
<keyword evidence="2" id="KW-1185">Reference proteome</keyword>
<organism evidence="1 2">
    <name type="scientific">Taxus chinensis</name>
    <name type="common">Chinese yew</name>
    <name type="synonym">Taxus wallichiana var. chinensis</name>
    <dbReference type="NCBI Taxonomy" id="29808"/>
    <lineage>
        <taxon>Eukaryota</taxon>
        <taxon>Viridiplantae</taxon>
        <taxon>Streptophyta</taxon>
        <taxon>Embryophyta</taxon>
        <taxon>Tracheophyta</taxon>
        <taxon>Spermatophyta</taxon>
        <taxon>Pinopsida</taxon>
        <taxon>Pinidae</taxon>
        <taxon>Conifers II</taxon>
        <taxon>Cupressales</taxon>
        <taxon>Taxaceae</taxon>
        <taxon>Taxus</taxon>
    </lineage>
</organism>
<reference evidence="1 2" key="1">
    <citation type="journal article" date="2021" name="Nat. Plants">
        <title>The Taxus genome provides insights into paclitaxel biosynthesis.</title>
        <authorList>
            <person name="Xiong X."/>
            <person name="Gou J."/>
            <person name="Liao Q."/>
            <person name="Li Y."/>
            <person name="Zhou Q."/>
            <person name="Bi G."/>
            <person name="Li C."/>
            <person name="Du R."/>
            <person name="Wang X."/>
            <person name="Sun T."/>
            <person name="Guo L."/>
            <person name="Liang H."/>
            <person name="Lu P."/>
            <person name="Wu Y."/>
            <person name="Zhang Z."/>
            <person name="Ro D.K."/>
            <person name="Shang Y."/>
            <person name="Huang S."/>
            <person name="Yan J."/>
        </authorList>
    </citation>
    <scope>NUCLEOTIDE SEQUENCE [LARGE SCALE GENOMIC DNA]</scope>
    <source>
        <strain evidence="1">Ta-2019</strain>
    </source>
</reference>
<accession>A0AA38LMH5</accession>
<feature type="non-terminal residue" evidence="1">
    <location>
        <position position="1"/>
    </location>
</feature>
<evidence type="ECO:0000313" key="2">
    <source>
        <dbReference type="Proteomes" id="UP000824469"/>
    </source>
</evidence>
<feature type="non-terminal residue" evidence="1">
    <location>
        <position position="52"/>
    </location>
</feature>
<dbReference type="Proteomes" id="UP000824469">
    <property type="component" value="Unassembled WGS sequence"/>
</dbReference>
<dbReference type="EMBL" id="JAHRHJ020000001">
    <property type="protein sequence ID" value="KAH9329136.1"/>
    <property type="molecule type" value="Genomic_DNA"/>
</dbReference>
<dbReference type="AlphaFoldDB" id="A0AA38LMH5"/>
<sequence length="52" mass="5903">GKTIFGMQWLHDVKENDDAWVEKSKENEDVDPISKILSCKGMMSSPNYAISE</sequence>
<gene>
    <name evidence="1" type="ORF">KI387_001244</name>
</gene>
<comment type="caution">
    <text evidence="1">The sequence shown here is derived from an EMBL/GenBank/DDBJ whole genome shotgun (WGS) entry which is preliminary data.</text>
</comment>